<dbReference type="PROSITE" id="PS50035">
    <property type="entry name" value="PLD"/>
    <property type="match status" value="1"/>
</dbReference>
<dbReference type="PANTHER" id="PTHR21248:SF22">
    <property type="entry name" value="PHOSPHOLIPASE D"/>
    <property type="match status" value="1"/>
</dbReference>
<dbReference type="Gene3D" id="3.30.870.10">
    <property type="entry name" value="Endonuclease Chain A"/>
    <property type="match status" value="1"/>
</dbReference>
<evidence type="ECO:0000313" key="3">
    <source>
        <dbReference type="Proteomes" id="UP000663828"/>
    </source>
</evidence>
<dbReference type="SUPFAM" id="SSF56024">
    <property type="entry name" value="Phospholipase D/nuclease"/>
    <property type="match status" value="1"/>
</dbReference>
<dbReference type="InterPro" id="IPR001736">
    <property type="entry name" value="PLipase_D/transphosphatidylase"/>
</dbReference>
<protein>
    <recommendedName>
        <fullName evidence="1">PLD phosphodiesterase domain-containing protein</fullName>
    </recommendedName>
</protein>
<name>A0A815ZJZ9_ADIRI</name>
<dbReference type="AlphaFoldDB" id="A0A815ZJZ9"/>
<evidence type="ECO:0000313" key="2">
    <source>
        <dbReference type="EMBL" id="CAF1585678.1"/>
    </source>
</evidence>
<reference evidence="2" key="1">
    <citation type="submission" date="2021-02" db="EMBL/GenBank/DDBJ databases">
        <authorList>
            <person name="Nowell W R."/>
        </authorList>
    </citation>
    <scope>NUCLEOTIDE SEQUENCE</scope>
</reference>
<dbReference type="PANTHER" id="PTHR21248">
    <property type="entry name" value="CARDIOLIPIN SYNTHASE"/>
    <property type="match status" value="1"/>
</dbReference>
<dbReference type="GO" id="GO:0003824">
    <property type="term" value="F:catalytic activity"/>
    <property type="evidence" value="ECO:0007669"/>
    <property type="project" value="InterPro"/>
</dbReference>
<sequence length="186" mass="21560">MIATNFQHQLERLNMDFTPFIFHSPHQPVPIAFVHRSPKGIPGHVDKVNPQNLAWIYAFRCAQKSILIQSTNFNASLAIDGYNYLKEGFGTFQGGTNERVVKKTYKKLNNEKNEVEKKLQILWYTAKDQTRPLHFAQKNRNRHVKFMSIDDEVAIFGSGNMDTQTWFHSQIGSPVFFCFDIHPFNP</sequence>
<feature type="domain" description="PLD phosphodiesterase" evidence="1">
    <location>
        <begin position="138"/>
        <end position="165"/>
    </location>
</feature>
<gene>
    <name evidence="2" type="ORF">XAT740_LOCUS45994</name>
</gene>
<evidence type="ECO:0000259" key="1">
    <source>
        <dbReference type="PROSITE" id="PS50035"/>
    </source>
</evidence>
<comment type="caution">
    <text evidence="2">The sequence shown here is derived from an EMBL/GenBank/DDBJ whole genome shotgun (WGS) entry which is preliminary data.</text>
</comment>
<keyword evidence="3" id="KW-1185">Reference proteome</keyword>
<organism evidence="2 3">
    <name type="scientific">Adineta ricciae</name>
    <name type="common">Rotifer</name>
    <dbReference type="NCBI Taxonomy" id="249248"/>
    <lineage>
        <taxon>Eukaryota</taxon>
        <taxon>Metazoa</taxon>
        <taxon>Spiralia</taxon>
        <taxon>Gnathifera</taxon>
        <taxon>Rotifera</taxon>
        <taxon>Eurotatoria</taxon>
        <taxon>Bdelloidea</taxon>
        <taxon>Adinetida</taxon>
        <taxon>Adinetidae</taxon>
        <taxon>Adineta</taxon>
    </lineage>
</organism>
<dbReference type="CDD" id="cd00138">
    <property type="entry name" value="PLDc_SF"/>
    <property type="match status" value="1"/>
</dbReference>
<accession>A0A815ZJZ9</accession>
<dbReference type="EMBL" id="CAJNOR010006099">
    <property type="protein sequence ID" value="CAF1585678.1"/>
    <property type="molecule type" value="Genomic_DNA"/>
</dbReference>
<dbReference type="Proteomes" id="UP000663828">
    <property type="component" value="Unassembled WGS sequence"/>
</dbReference>
<proteinExistence type="predicted"/>